<comment type="caution">
    <text evidence="3">The sequence shown here is derived from an EMBL/GenBank/DDBJ whole genome shotgun (WGS) entry which is preliminary data.</text>
</comment>
<evidence type="ECO:0000259" key="2">
    <source>
        <dbReference type="PROSITE" id="PS50983"/>
    </source>
</evidence>
<dbReference type="STRING" id="983.SAMN05443543_11220"/>
<dbReference type="Proteomes" id="UP000316775">
    <property type="component" value="Unassembled WGS sequence"/>
</dbReference>
<proteinExistence type="predicted"/>
<organism evidence="3 4">
    <name type="scientific">Flavobacterium flevense</name>
    <dbReference type="NCBI Taxonomy" id="983"/>
    <lineage>
        <taxon>Bacteria</taxon>
        <taxon>Pseudomonadati</taxon>
        <taxon>Bacteroidota</taxon>
        <taxon>Flavobacteriia</taxon>
        <taxon>Flavobacteriales</taxon>
        <taxon>Flavobacteriaceae</taxon>
        <taxon>Flavobacterium</taxon>
    </lineage>
</organism>
<feature type="domain" description="Fe/B12 periplasmic-binding" evidence="2">
    <location>
        <begin position="96"/>
        <end position="368"/>
    </location>
</feature>
<gene>
    <name evidence="3" type="ORF">FFL01_30910</name>
</gene>
<dbReference type="PANTHER" id="PTHR30535">
    <property type="entry name" value="VITAMIN B12-BINDING PROTEIN"/>
    <property type="match status" value="1"/>
</dbReference>
<name>A0A4Y4B2C3_9FLAO</name>
<keyword evidence="1" id="KW-0732">Signal</keyword>
<feature type="chain" id="PRO_5023072367" evidence="1">
    <location>
        <begin position="23"/>
        <end position="381"/>
    </location>
</feature>
<evidence type="ECO:0000313" key="3">
    <source>
        <dbReference type="EMBL" id="GEC73552.1"/>
    </source>
</evidence>
<evidence type="ECO:0000256" key="1">
    <source>
        <dbReference type="SAM" id="SignalP"/>
    </source>
</evidence>
<dbReference type="InterPro" id="IPR050902">
    <property type="entry name" value="ABC_Transporter_SBP"/>
</dbReference>
<dbReference type="InterPro" id="IPR002491">
    <property type="entry name" value="ABC_transptr_periplasmic_BD"/>
</dbReference>
<dbReference type="EMBL" id="BJNP01000049">
    <property type="protein sequence ID" value="GEC73552.1"/>
    <property type="molecule type" value="Genomic_DNA"/>
</dbReference>
<feature type="signal peptide" evidence="1">
    <location>
        <begin position="1"/>
        <end position="22"/>
    </location>
</feature>
<keyword evidence="4" id="KW-1185">Reference proteome</keyword>
<protein>
    <submittedName>
        <fullName evidence="3">ABC transporter substrate-binding protein</fullName>
    </submittedName>
</protein>
<dbReference type="AlphaFoldDB" id="A0A4Y4B2C3"/>
<reference evidence="3 4" key="1">
    <citation type="submission" date="2019-06" db="EMBL/GenBank/DDBJ databases">
        <title>Whole genome shotgun sequence of Flavobacterium flevense NBRC 14960.</title>
        <authorList>
            <person name="Hosoyama A."/>
            <person name="Uohara A."/>
            <person name="Ohji S."/>
            <person name="Ichikawa N."/>
        </authorList>
    </citation>
    <scope>NUCLEOTIDE SEQUENCE [LARGE SCALE GENOMIC DNA]</scope>
    <source>
        <strain evidence="3 4">NBRC 14960</strain>
    </source>
</reference>
<dbReference type="Pfam" id="PF01497">
    <property type="entry name" value="Peripla_BP_2"/>
    <property type="match status" value="1"/>
</dbReference>
<dbReference type="SUPFAM" id="SSF53807">
    <property type="entry name" value="Helical backbone' metal receptor"/>
    <property type="match status" value="1"/>
</dbReference>
<sequence length="381" mass="42890">MMNSFHTKILFLLLLLSFTACKKNEKTTTVSAATEKNEIEYSTNLSIYKYDGYSVVTVLNPWPDANKDFVYILKEKNTAVPDSLQKYTQITVPLQSIVVTSTTNIPFLEMLGVEKSLVGFPHTDYVSSEKTRKLIEAGIVKNVGQNERLNMEKLIDLAPEAIVTFGIDNNNPMIANLEKNGLKVLIQADWMEQSPLGKAEWIKLYAALFGKEKEGKILFDNIVKSYNNALQSVAGQKAEKTVLYGSMYQNQWYVAKGNSWVAQFMKDAKSNYLWAATEGSGSLGLSFENILDKAKNADIWIATGSFKSAEELGNSNPHYQQFDAFKTKNVYTFESKLGATGGTIYYELAPSRPDLVLKDYIKIFHPDLLPEYNFTFVQKLN</sequence>
<dbReference type="PROSITE" id="PS50983">
    <property type="entry name" value="FE_B12_PBP"/>
    <property type="match status" value="1"/>
</dbReference>
<dbReference type="PANTHER" id="PTHR30535:SF34">
    <property type="entry name" value="MOLYBDATE-BINDING PROTEIN MOLA"/>
    <property type="match status" value="1"/>
</dbReference>
<accession>A0A4Y4B2C3</accession>
<dbReference type="Gene3D" id="3.40.50.1980">
    <property type="entry name" value="Nitrogenase molybdenum iron protein domain"/>
    <property type="match status" value="2"/>
</dbReference>
<dbReference type="GO" id="GO:0071281">
    <property type="term" value="P:cellular response to iron ion"/>
    <property type="evidence" value="ECO:0007669"/>
    <property type="project" value="TreeGrafter"/>
</dbReference>
<evidence type="ECO:0000313" key="4">
    <source>
        <dbReference type="Proteomes" id="UP000316775"/>
    </source>
</evidence>